<evidence type="ECO:0000313" key="1">
    <source>
        <dbReference type="EMBL" id="MCV7224667.1"/>
    </source>
</evidence>
<accession>A0ABT3C5B7</accession>
<dbReference type="RefSeq" id="WP_264065411.1">
    <property type="nucleotide sequence ID" value="NZ_JACKTY010000009.1"/>
</dbReference>
<dbReference type="EMBL" id="JACKTY010000009">
    <property type="protein sequence ID" value="MCV7224667.1"/>
    <property type="molecule type" value="Genomic_DNA"/>
</dbReference>
<proteinExistence type="predicted"/>
<evidence type="ECO:0008006" key="3">
    <source>
        <dbReference type="Google" id="ProtNLM"/>
    </source>
</evidence>
<gene>
    <name evidence="1" type="ORF">H7J73_01215</name>
</gene>
<protein>
    <recommendedName>
        <fullName evidence="3">DUF2511 domain-containing protein</fullName>
    </recommendedName>
</protein>
<sequence>MSKATWTGGAWPFTVPDGVLKCYVEDSMETFTSGGVEYGLNATAKRFGNFRDIDDIVPTGPTAYVDINGTKQPVKTYAVSLDGIYARASKLCS</sequence>
<evidence type="ECO:0000313" key="2">
    <source>
        <dbReference type="Proteomes" id="UP001526201"/>
    </source>
</evidence>
<keyword evidence="2" id="KW-1185">Reference proteome</keyword>
<name>A0ABT3C5B7_9MYCO</name>
<reference evidence="1 2" key="1">
    <citation type="journal article" date="2022" name="BMC Genomics">
        <title>Comparative genome analysis of mycobacteria focusing on tRNA and non-coding RNA.</title>
        <authorList>
            <person name="Behra P.R.K."/>
            <person name="Pettersson B.M.F."/>
            <person name="Ramesh M."/>
            <person name="Das S."/>
            <person name="Dasgupta S."/>
            <person name="Kirsebom L.A."/>
        </authorList>
    </citation>
    <scope>NUCLEOTIDE SEQUENCE [LARGE SCALE GENOMIC DNA]</scope>
    <source>
        <strain evidence="1 2">DSM 44078</strain>
    </source>
</reference>
<dbReference type="Proteomes" id="UP001526201">
    <property type="component" value="Unassembled WGS sequence"/>
</dbReference>
<organism evidence="1 2">
    <name type="scientific">Mycolicibacterium komossense</name>
    <dbReference type="NCBI Taxonomy" id="1779"/>
    <lineage>
        <taxon>Bacteria</taxon>
        <taxon>Bacillati</taxon>
        <taxon>Actinomycetota</taxon>
        <taxon>Actinomycetes</taxon>
        <taxon>Mycobacteriales</taxon>
        <taxon>Mycobacteriaceae</taxon>
        <taxon>Mycolicibacterium</taxon>
    </lineage>
</organism>
<comment type="caution">
    <text evidence="1">The sequence shown here is derived from an EMBL/GenBank/DDBJ whole genome shotgun (WGS) entry which is preliminary data.</text>
</comment>